<evidence type="ECO:0000313" key="3">
    <source>
        <dbReference type="Proteomes" id="UP001162483"/>
    </source>
</evidence>
<feature type="compositionally biased region" description="Polar residues" evidence="1">
    <location>
        <begin position="1"/>
        <end position="13"/>
    </location>
</feature>
<dbReference type="Proteomes" id="UP001162483">
    <property type="component" value="Unassembled WGS sequence"/>
</dbReference>
<feature type="compositionally biased region" description="Low complexity" evidence="1">
    <location>
        <begin position="29"/>
        <end position="40"/>
    </location>
</feature>
<dbReference type="EMBL" id="CATNWA010006077">
    <property type="protein sequence ID" value="CAI9551349.1"/>
    <property type="molecule type" value="Genomic_DNA"/>
</dbReference>
<gene>
    <name evidence="2" type="ORF">SPARVUS_LOCUS3735443</name>
</gene>
<protein>
    <submittedName>
        <fullName evidence="2">Uncharacterized protein</fullName>
    </submittedName>
</protein>
<proteinExistence type="predicted"/>
<evidence type="ECO:0000256" key="1">
    <source>
        <dbReference type="SAM" id="MobiDB-lite"/>
    </source>
</evidence>
<accession>A0ABN9BUH3</accession>
<name>A0ABN9BUH3_9NEOB</name>
<organism evidence="2 3">
    <name type="scientific">Staurois parvus</name>
    <dbReference type="NCBI Taxonomy" id="386267"/>
    <lineage>
        <taxon>Eukaryota</taxon>
        <taxon>Metazoa</taxon>
        <taxon>Chordata</taxon>
        <taxon>Craniata</taxon>
        <taxon>Vertebrata</taxon>
        <taxon>Euteleostomi</taxon>
        <taxon>Amphibia</taxon>
        <taxon>Batrachia</taxon>
        <taxon>Anura</taxon>
        <taxon>Neobatrachia</taxon>
        <taxon>Ranoidea</taxon>
        <taxon>Ranidae</taxon>
        <taxon>Staurois</taxon>
    </lineage>
</organism>
<feature type="region of interest" description="Disordered" evidence="1">
    <location>
        <begin position="1"/>
        <end position="47"/>
    </location>
</feature>
<feature type="non-terminal residue" evidence="2">
    <location>
        <position position="47"/>
    </location>
</feature>
<keyword evidence="3" id="KW-1185">Reference proteome</keyword>
<sequence length="47" mass="4360">MTAGTSTLGSSDWTGHGSPGIRPFGSTGGTASSGKGSGPSQLVAGGH</sequence>
<reference evidence="2" key="1">
    <citation type="submission" date="2023-05" db="EMBL/GenBank/DDBJ databases">
        <authorList>
            <person name="Stuckert A."/>
        </authorList>
    </citation>
    <scope>NUCLEOTIDE SEQUENCE</scope>
</reference>
<evidence type="ECO:0000313" key="2">
    <source>
        <dbReference type="EMBL" id="CAI9551349.1"/>
    </source>
</evidence>
<comment type="caution">
    <text evidence="2">The sequence shown here is derived from an EMBL/GenBank/DDBJ whole genome shotgun (WGS) entry which is preliminary data.</text>
</comment>